<evidence type="ECO:0000256" key="4">
    <source>
        <dbReference type="ARBA" id="ARBA00022824"/>
    </source>
</evidence>
<dbReference type="STRING" id="1212491.LFA_2741"/>
<dbReference type="Proteomes" id="UP000032430">
    <property type="component" value="Chromosome I"/>
</dbReference>
<evidence type="ECO:0000256" key="7">
    <source>
        <dbReference type="SAM" id="Phobius"/>
    </source>
</evidence>
<evidence type="ECO:0000313" key="9">
    <source>
        <dbReference type="Proteomes" id="UP000032430"/>
    </source>
</evidence>
<proteinExistence type="predicted"/>
<keyword evidence="3 7" id="KW-0812">Transmembrane</keyword>
<feature type="transmembrane region" description="Helical" evidence="7">
    <location>
        <begin position="17"/>
        <end position="37"/>
    </location>
</feature>
<dbReference type="PANTHER" id="PTHR13416">
    <property type="match status" value="1"/>
</dbReference>
<dbReference type="AlphaFoldDB" id="A0A098G6M4"/>
<keyword evidence="9" id="KW-1185">Reference proteome</keyword>
<evidence type="ECO:0000313" key="8">
    <source>
        <dbReference type="EMBL" id="CEG58107.1"/>
    </source>
</evidence>
<dbReference type="KEGG" id="lfa:LFA_2741"/>
<evidence type="ECO:0000256" key="2">
    <source>
        <dbReference type="ARBA" id="ARBA00004586"/>
    </source>
</evidence>
<evidence type="ECO:0000256" key="3">
    <source>
        <dbReference type="ARBA" id="ARBA00022692"/>
    </source>
</evidence>
<name>A0A098G6M4_9GAMM</name>
<dbReference type="RefSeq" id="WP_045096497.1">
    <property type="nucleotide sequence ID" value="NZ_LN614827.1"/>
</dbReference>
<reference evidence="9" key="1">
    <citation type="submission" date="2014-09" db="EMBL/GenBank/DDBJ databases">
        <authorList>
            <person name="Gomez-Valero L."/>
        </authorList>
    </citation>
    <scope>NUCLEOTIDE SEQUENCE [LARGE SCALE GENOMIC DNA]</scope>
    <source>
        <strain evidence="9">ATCC700992</strain>
    </source>
</reference>
<evidence type="ECO:0000256" key="1">
    <source>
        <dbReference type="ARBA" id="ARBA00004127"/>
    </source>
</evidence>
<gene>
    <name evidence="8" type="ORF">LFA_2741</name>
</gene>
<dbReference type="HOGENOM" id="CLU_042602_1_1_6"/>
<feature type="transmembrane region" description="Helical" evidence="7">
    <location>
        <begin position="290"/>
        <end position="308"/>
    </location>
</feature>
<dbReference type="PANTHER" id="PTHR13416:SF2">
    <property type="entry name" value="TRANSMEMBRANE PROTEIN 43"/>
    <property type="match status" value="1"/>
</dbReference>
<evidence type="ECO:0008006" key="10">
    <source>
        <dbReference type="Google" id="ProtNLM"/>
    </source>
</evidence>
<dbReference type="GO" id="GO:0071763">
    <property type="term" value="P:nuclear membrane organization"/>
    <property type="evidence" value="ECO:0007669"/>
    <property type="project" value="TreeGrafter"/>
</dbReference>
<dbReference type="Pfam" id="PF07787">
    <property type="entry name" value="TMEM43"/>
    <property type="match status" value="1"/>
</dbReference>
<dbReference type="InterPro" id="IPR012430">
    <property type="entry name" value="TMEM43_fam"/>
</dbReference>
<evidence type="ECO:0000256" key="5">
    <source>
        <dbReference type="ARBA" id="ARBA00022989"/>
    </source>
</evidence>
<organism evidence="8 9">
    <name type="scientific">Legionella fallonii LLAP-10</name>
    <dbReference type="NCBI Taxonomy" id="1212491"/>
    <lineage>
        <taxon>Bacteria</taxon>
        <taxon>Pseudomonadati</taxon>
        <taxon>Pseudomonadota</taxon>
        <taxon>Gammaproteobacteria</taxon>
        <taxon>Legionellales</taxon>
        <taxon>Legionellaceae</taxon>
        <taxon>Legionella</taxon>
    </lineage>
</organism>
<accession>A0A098G6M4</accession>
<dbReference type="EMBL" id="LN614827">
    <property type="protein sequence ID" value="CEG58107.1"/>
    <property type="molecule type" value="Genomic_DNA"/>
</dbReference>
<sequence length="393" mass="42961">MTEEITTTSWFTRLKNALIGILVGIALIIGAIVLIFWNEGHSLHTAQSLEQTRKAVTPVAKAPINNQNNLKVVYLSGLATTNDKLVDPLLGITVTAINLDRKVEMYQWQEHSETKTEKQIGGSEKQTKTYTYNKVWSNHLIDSSTFHDQAGHQNPTSMSIQSQLQYATKVTLGDFILPGELIRQINVSQPVNLAQVNQESLKSQSNKPVQLSNSELYLGQNSQTPETGDLRIAVTAAYPQDVSIIAQQTGNTLQPYHAPAGEDIMLLSTGQHSSDQMIDDAKAQNKLMTWVLRAVALAMLIIGFSLIMNPLVVLADVLPFLGSIVGFGTGLISFLCGASVWLIATAIAWFTIRPFVSIGLLLIMVIGWFTLVKTRKASIPPEPATQGASLRKG</sequence>
<evidence type="ECO:0000256" key="6">
    <source>
        <dbReference type="ARBA" id="ARBA00023136"/>
    </source>
</evidence>
<keyword evidence="5 7" id="KW-1133">Transmembrane helix</keyword>
<dbReference type="OrthoDB" id="273988at2"/>
<dbReference type="GO" id="GO:0006629">
    <property type="term" value="P:lipid metabolic process"/>
    <property type="evidence" value="ECO:0007669"/>
    <property type="project" value="TreeGrafter"/>
</dbReference>
<feature type="transmembrane region" description="Helical" evidence="7">
    <location>
        <begin position="355"/>
        <end position="372"/>
    </location>
</feature>
<dbReference type="GO" id="GO:0012505">
    <property type="term" value="C:endomembrane system"/>
    <property type="evidence" value="ECO:0007669"/>
    <property type="project" value="UniProtKB-SubCell"/>
</dbReference>
<feature type="transmembrane region" description="Helical" evidence="7">
    <location>
        <begin position="320"/>
        <end position="343"/>
    </location>
</feature>
<comment type="subcellular location">
    <subcellularLocation>
        <location evidence="1">Endomembrane system</location>
        <topology evidence="1">Multi-pass membrane protein</topology>
    </subcellularLocation>
    <subcellularLocation>
        <location evidence="2">Endoplasmic reticulum membrane</location>
    </subcellularLocation>
</comment>
<keyword evidence="6 7" id="KW-0472">Membrane</keyword>
<keyword evidence="4" id="KW-0256">Endoplasmic reticulum</keyword>
<protein>
    <recommendedName>
        <fullName evidence="10">Transmembrane protein</fullName>
    </recommendedName>
</protein>